<dbReference type="GO" id="GO:0006515">
    <property type="term" value="P:protein quality control for misfolded or incompletely synthesized proteins"/>
    <property type="evidence" value="ECO:0007669"/>
    <property type="project" value="UniProtKB-UniRule"/>
</dbReference>
<evidence type="ECO:0000313" key="10">
    <source>
        <dbReference type="EMBL" id="ROQ90970.1"/>
    </source>
</evidence>
<comment type="function">
    <text evidence="7">Hydrolyzes ribosome-free peptidyl-tRNAs (with 1 or more amino acids incorporated), which drop off the ribosome during protein synthesis, or as a result of ribosome stalling.</text>
</comment>
<comment type="caution">
    <text evidence="7">Lacks conserved residue(s) required for the propagation of feature annotation.</text>
</comment>
<evidence type="ECO:0000256" key="4">
    <source>
        <dbReference type="ARBA" id="ARBA00022884"/>
    </source>
</evidence>
<evidence type="ECO:0000256" key="1">
    <source>
        <dbReference type="ARBA" id="ARBA00013260"/>
    </source>
</evidence>
<dbReference type="InterPro" id="IPR001328">
    <property type="entry name" value="Pept_tRNA_hydro"/>
</dbReference>
<keyword evidence="4 7" id="KW-0694">RNA-binding</keyword>
<name>A0A3N1UQG4_9BACT</name>
<comment type="similarity">
    <text evidence="5 7 9">Belongs to the PTH family.</text>
</comment>
<feature type="site" description="Stabilizes the basic form of H active site to accept a proton" evidence="7">
    <location>
        <position position="111"/>
    </location>
</feature>
<dbReference type="Gene3D" id="3.40.50.1470">
    <property type="entry name" value="Peptidyl-tRNA hydrolase"/>
    <property type="match status" value="1"/>
</dbReference>
<dbReference type="GO" id="GO:0072344">
    <property type="term" value="P:rescue of stalled ribosome"/>
    <property type="evidence" value="ECO:0007669"/>
    <property type="project" value="UniProtKB-UniRule"/>
</dbReference>
<dbReference type="GO" id="GO:0005737">
    <property type="term" value="C:cytoplasm"/>
    <property type="evidence" value="ECO:0007669"/>
    <property type="project" value="UniProtKB-SubCell"/>
</dbReference>
<dbReference type="RefSeq" id="WP_245994482.1">
    <property type="nucleotide sequence ID" value="NZ_RJVA01000013.1"/>
</dbReference>
<evidence type="ECO:0000256" key="9">
    <source>
        <dbReference type="RuleBase" id="RU004320"/>
    </source>
</evidence>
<keyword evidence="11" id="KW-1185">Reference proteome</keyword>
<dbReference type="PANTHER" id="PTHR17224:SF1">
    <property type="entry name" value="PEPTIDYL-TRNA HYDROLASE"/>
    <property type="match status" value="1"/>
</dbReference>
<dbReference type="Pfam" id="PF01195">
    <property type="entry name" value="Pept_tRNA_hydro"/>
    <property type="match status" value="1"/>
</dbReference>
<dbReference type="GO" id="GO:0004045">
    <property type="term" value="F:peptidyl-tRNA hydrolase activity"/>
    <property type="evidence" value="ECO:0007669"/>
    <property type="project" value="UniProtKB-UniRule"/>
</dbReference>
<dbReference type="AlphaFoldDB" id="A0A3N1UQG4"/>
<evidence type="ECO:0000256" key="7">
    <source>
        <dbReference type="HAMAP-Rule" id="MF_00083"/>
    </source>
</evidence>
<feature type="binding site" evidence="7">
    <location>
        <position position="84"/>
    </location>
    <ligand>
        <name>tRNA</name>
        <dbReference type="ChEBI" id="CHEBI:17843"/>
    </ligand>
</feature>
<dbReference type="SUPFAM" id="SSF53178">
    <property type="entry name" value="Peptidyl-tRNA hydrolase-like"/>
    <property type="match status" value="1"/>
</dbReference>
<dbReference type="CDD" id="cd00462">
    <property type="entry name" value="PTH"/>
    <property type="match status" value="1"/>
</dbReference>
<comment type="subunit">
    <text evidence="7">Monomer.</text>
</comment>
<comment type="caution">
    <text evidence="10">The sequence shown here is derived from an EMBL/GenBank/DDBJ whole genome shotgun (WGS) entry which is preliminary data.</text>
</comment>
<evidence type="ECO:0000256" key="6">
    <source>
        <dbReference type="ARBA" id="ARBA00050038"/>
    </source>
</evidence>
<keyword evidence="3 7" id="KW-0378">Hydrolase</keyword>
<dbReference type="EC" id="3.1.1.29" evidence="1 7"/>
<dbReference type="HAMAP" id="MF_00083">
    <property type="entry name" value="Pept_tRNA_hydro_bact"/>
    <property type="match status" value="1"/>
</dbReference>
<evidence type="ECO:0000313" key="11">
    <source>
        <dbReference type="Proteomes" id="UP000276223"/>
    </source>
</evidence>
<dbReference type="GO" id="GO:0000049">
    <property type="term" value="F:tRNA binding"/>
    <property type="evidence" value="ECO:0007669"/>
    <property type="project" value="UniProtKB-UniRule"/>
</dbReference>
<evidence type="ECO:0000256" key="2">
    <source>
        <dbReference type="ARBA" id="ARBA00022555"/>
    </source>
</evidence>
<feature type="site" description="Discriminates between blocked and unblocked aminoacyl-tRNA" evidence="7">
    <location>
        <position position="29"/>
    </location>
</feature>
<dbReference type="PANTHER" id="PTHR17224">
    <property type="entry name" value="PEPTIDYL-TRNA HYDROLASE"/>
    <property type="match status" value="1"/>
</dbReference>
<evidence type="ECO:0000256" key="8">
    <source>
        <dbReference type="RuleBase" id="RU000673"/>
    </source>
</evidence>
<comment type="catalytic activity">
    <reaction evidence="7 8">
        <text>an N-acyl-L-alpha-aminoacyl-tRNA + H2O = an N-acyl-L-amino acid + a tRNA + H(+)</text>
        <dbReference type="Rhea" id="RHEA:54448"/>
        <dbReference type="Rhea" id="RHEA-COMP:10123"/>
        <dbReference type="Rhea" id="RHEA-COMP:13883"/>
        <dbReference type="ChEBI" id="CHEBI:15377"/>
        <dbReference type="ChEBI" id="CHEBI:15378"/>
        <dbReference type="ChEBI" id="CHEBI:59874"/>
        <dbReference type="ChEBI" id="CHEBI:78442"/>
        <dbReference type="ChEBI" id="CHEBI:138191"/>
        <dbReference type="EC" id="3.1.1.29"/>
    </reaction>
</comment>
<feature type="binding site" evidence="7">
    <location>
        <position position="86"/>
    </location>
    <ligand>
        <name>tRNA</name>
        <dbReference type="ChEBI" id="CHEBI:17843"/>
    </ligand>
</feature>
<feature type="binding site" evidence="7">
    <location>
        <position position="34"/>
    </location>
    <ligand>
        <name>tRNA</name>
        <dbReference type="ChEBI" id="CHEBI:17843"/>
    </ligand>
</feature>
<dbReference type="EMBL" id="RJVA01000013">
    <property type="protein sequence ID" value="ROQ90970.1"/>
    <property type="molecule type" value="Genomic_DNA"/>
</dbReference>
<dbReference type="InterPro" id="IPR036416">
    <property type="entry name" value="Pept_tRNA_hydro_sf"/>
</dbReference>
<accession>A0A3N1UQG4</accession>
<comment type="function">
    <text evidence="7">Catalyzes the release of premature peptidyl moieties from peptidyl-tRNA molecules trapped in stalled 50S ribosomal subunits, and thus maintains levels of free tRNAs and 50S ribosomes.</text>
</comment>
<evidence type="ECO:0000256" key="3">
    <source>
        <dbReference type="ARBA" id="ARBA00022801"/>
    </source>
</evidence>
<protein>
    <recommendedName>
        <fullName evidence="6 7">Peptidyl-tRNA hydrolase</fullName>
        <shortName evidence="7">Pth</shortName>
        <ecNumber evidence="1 7">3.1.1.29</ecNumber>
    </recommendedName>
</protein>
<gene>
    <name evidence="7" type="primary">pth</name>
    <name evidence="10" type="ORF">EDC27_2242</name>
</gene>
<reference evidence="10 11" key="1">
    <citation type="submission" date="2018-11" db="EMBL/GenBank/DDBJ databases">
        <title>Genomic Encyclopedia of Type Strains, Phase IV (KMG-IV): sequencing the most valuable type-strain genomes for metagenomic binning, comparative biology and taxonomic classification.</title>
        <authorList>
            <person name="Goeker M."/>
        </authorList>
    </citation>
    <scope>NUCLEOTIDE SEQUENCE [LARGE SCALE GENOMIC DNA]</scope>
    <source>
        <strain evidence="10 11">DSM 22027</strain>
    </source>
</reference>
<dbReference type="PROSITE" id="PS01195">
    <property type="entry name" value="PEPT_TRNA_HYDROL_1"/>
    <property type="match status" value="1"/>
</dbReference>
<proteinExistence type="inferred from homology"/>
<sequence length="221" mass="24319">MVEGSFCPKAESQRPFASAQIHVVVGLGNPGRRYEGTRHNVGFAVVDALAAAWGVSLQERKFAAQWGEGVVKGRRVLFIKPTTYMNRSGEAVEAMLHYFKIPHTHMLVIHDDLDLPLGRLKIVRKGSAGGHRGVASIVERVGDGDFPRLKMGIGRPRHGEPVEEFVLSAPYEDERDRFEGMITLGAQAGQVVVEQGVDAAMNLYNRRSAATTMLVRAETQR</sequence>
<evidence type="ECO:0000256" key="5">
    <source>
        <dbReference type="ARBA" id="ARBA00038063"/>
    </source>
</evidence>
<dbReference type="Proteomes" id="UP000276223">
    <property type="component" value="Unassembled WGS sequence"/>
</dbReference>
<keyword evidence="7" id="KW-0963">Cytoplasm</keyword>
<keyword evidence="2 7" id="KW-0820">tRNA-binding</keyword>
<dbReference type="FunFam" id="3.40.50.1470:FF:000001">
    <property type="entry name" value="Peptidyl-tRNA hydrolase"/>
    <property type="match status" value="1"/>
</dbReference>
<feature type="active site" description="Proton acceptor" evidence="7">
    <location>
        <position position="39"/>
    </location>
</feature>
<organism evidence="10 11">
    <name type="scientific">Desulfosoma caldarium</name>
    <dbReference type="NCBI Taxonomy" id="610254"/>
    <lineage>
        <taxon>Bacteria</taxon>
        <taxon>Pseudomonadati</taxon>
        <taxon>Thermodesulfobacteriota</taxon>
        <taxon>Syntrophobacteria</taxon>
        <taxon>Syntrophobacterales</taxon>
        <taxon>Syntrophobacteraceae</taxon>
        <taxon>Desulfosoma</taxon>
    </lineage>
</organism>
<dbReference type="InterPro" id="IPR018171">
    <property type="entry name" value="Pept_tRNA_hydro_CS"/>
</dbReference>
<dbReference type="NCBIfam" id="TIGR00447">
    <property type="entry name" value="pth"/>
    <property type="match status" value="1"/>
</dbReference>
<comment type="subcellular location">
    <subcellularLocation>
        <location evidence="7">Cytoplasm</location>
    </subcellularLocation>
</comment>